<dbReference type="Gene3D" id="1.20.120.530">
    <property type="entry name" value="GntR ligand-binding domain-like"/>
    <property type="match status" value="1"/>
</dbReference>
<dbReference type="CDD" id="cd07377">
    <property type="entry name" value="WHTH_GntR"/>
    <property type="match status" value="1"/>
</dbReference>
<dbReference type="InterPro" id="IPR036390">
    <property type="entry name" value="WH_DNA-bd_sf"/>
</dbReference>
<evidence type="ECO:0000256" key="3">
    <source>
        <dbReference type="ARBA" id="ARBA00023163"/>
    </source>
</evidence>
<keyword evidence="2" id="KW-0238">DNA-binding</keyword>
<evidence type="ECO:0000259" key="4">
    <source>
        <dbReference type="PROSITE" id="PS50949"/>
    </source>
</evidence>
<dbReference type="InterPro" id="IPR036388">
    <property type="entry name" value="WH-like_DNA-bd_sf"/>
</dbReference>
<dbReference type="AlphaFoldDB" id="A0A7C3KBZ2"/>
<keyword evidence="1" id="KW-0805">Transcription regulation</keyword>
<dbReference type="SMART" id="SM00895">
    <property type="entry name" value="FCD"/>
    <property type="match status" value="1"/>
</dbReference>
<dbReference type="PANTHER" id="PTHR43537">
    <property type="entry name" value="TRANSCRIPTIONAL REGULATOR, GNTR FAMILY"/>
    <property type="match status" value="1"/>
</dbReference>
<dbReference type="PRINTS" id="PR00035">
    <property type="entry name" value="HTHGNTR"/>
</dbReference>
<dbReference type="Pfam" id="PF00392">
    <property type="entry name" value="GntR"/>
    <property type="match status" value="1"/>
</dbReference>
<evidence type="ECO:0000313" key="5">
    <source>
        <dbReference type="EMBL" id="HFM96348.1"/>
    </source>
</evidence>
<keyword evidence="3" id="KW-0804">Transcription</keyword>
<dbReference type="InterPro" id="IPR000524">
    <property type="entry name" value="Tscrpt_reg_HTH_GntR"/>
</dbReference>
<sequence length="241" mass="27723">MELLSSVRLLRTIKRNQSLHEQTYQAIRSAILSGDLVAGSRLVETQLAEQLQVSRTPVREAIRQLQRENLITADMSGALRVAMLSVDDAVQLYDCRLALEQFSVMEACSNASIAQIEQLERMVFKAEKVMAQSERNLIRFQLLHLDRQFHCLIAEMANNPWLVTLLDQVFDKMTLLRLRTIQHNPTVLEVYDEHRKIFQAICDRTPQVAIAATQEHLQASKVRVVHEIQQLEQQLEETKPL</sequence>
<dbReference type="SMART" id="SM00345">
    <property type="entry name" value="HTH_GNTR"/>
    <property type="match status" value="1"/>
</dbReference>
<proteinExistence type="predicted"/>
<evidence type="ECO:0000256" key="1">
    <source>
        <dbReference type="ARBA" id="ARBA00023015"/>
    </source>
</evidence>
<dbReference type="SUPFAM" id="SSF46785">
    <property type="entry name" value="Winged helix' DNA-binding domain"/>
    <property type="match status" value="1"/>
</dbReference>
<gene>
    <name evidence="5" type="ORF">ENR64_01010</name>
</gene>
<dbReference type="GO" id="GO:0003700">
    <property type="term" value="F:DNA-binding transcription factor activity"/>
    <property type="evidence" value="ECO:0007669"/>
    <property type="project" value="InterPro"/>
</dbReference>
<accession>A0A7C3KBZ2</accession>
<dbReference type="Pfam" id="PF07729">
    <property type="entry name" value="FCD"/>
    <property type="match status" value="1"/>
</dbReference>
<dbReference type="Gene3D" id="1.10.10.10">
    <property type="entry name" value="Winged helix-like DNA-binding domain superfamily/Winged helix DNA-binding domain"/>
    <property type="match status" value="1"/>
</dbReference>
<dbReference type="PANTHER" id="PTHR43537:SF45">
    <property type="entry name" value="GNTR FAMILY REGULATORY PROTEIN"/>
    <property type="match status" value="1"/>
</dbReference>
<reference evidence="5" key="1">
    <citation type="journal article" date="2020" name="mSystems">
        <title>Genome- and Community-Level Interaction Insights into Carbon Utilization and Element Cycling Functions of Hydrothermarchaeota in Hydrothermal Sediment.</title>
        <authorList>
            <person name="Zhou Z."/>
            <person name="Liu Y."/>
            <person name="Xu W."/>
            <person name="Pan J."/>
            <person name="Luo Z.H."/>
            <person name="Li M."/>
        </authorList>
    </citation>
    <scope>NUCLEOTIDE SEQUENCE [LARGE SCALE GENOMIC DNA]</scope>
    <source>
        <strain evidence="5">SpSt-418</strain>
    </source>
</reference>
<dbReference type="EMBL" id="DSRU01000017">
    <property type="protein sequence ID" value="HFM96348.1"/>
    <property type="molecule type" value="Genomic_DNA"/>
</dbReference>
<dbReference type="GO" id="GO:0003677">
    <property type="term" value="F:DNA binding"/>
    <property type="evidence" value="ECO:0007669"/>
    <property type="project" value="UniProtKB-KW"/>
</dbReference>
<protein>
    <submittedName>
        <fullName evidence="5">GntR family transcriptional regulator</fullName>
    </submittedName>
</protein>
<evidence type="ECO:0000256" key="2">
    <source>
        <dbReference type="ARBA" id="ARBA00023125"/>
    </source>
</evidence>
<dbReference type="SUPFAM" id="SSF48008">
    <property type="entry name" value="GntR ligand-binding domain-like"/>
    <property type="match status" value="1"/>
</dbReference>
<feature type="domain" description="HTH gntR-type" evidence="4">
    <location>
        <begin position="17"/>
        <end position="84"/>
    </location>
</feature>
<dbReference type="PROSITE" id="PS50949">
    <property type="entry name" value="HTH_GNTR"/>
    <property type="match status" value="1"/>
</dbReference>
<dbReference type="InterPro" id="IPR008920">
    <property type="entry name" value="TF_FadR/GntR_C"/>
</dbReference>
<organism evidence="5">
    <name type="scientific">Oscillatoriales cyanobacterium SpSt-418</name>
    <dbReference type="NCBI Taxonomy" id="2282169"/>
    <lineage>
        <taxon>Bacteria</taxon>
        <taxon>Bacillati</taxon>
        <taxon>Cyanobacteriota</taxon>
        <taxon>Cyanophyceae</taxon>
        <taxon>Oscillatoriophycideae</taxon>
        <taxon>Oscillatoriales</taxon>
    </lineage>
</organism>
<dbReference type="InterPro" id="IPR011711">
    <property type="entry name" value="GntR_C"/>
</dbReference>
<comment type="caution">
    <text evidence="5">The sequence shown here is derived from an EMBL/GenBank/DDBJ whole genome shotgun (WGS) entry which is preliminary data.</text>
</comment>
<name>A0A7C3KBZ2_9CYAN</name>